<protein>
    <submittedName>
        <fullName evidence="1">Uncharacterized protein</fullName>
    </submittedName>
</protein>
<reference evidence="1 2" key="1">
    <citation type="submission" date="2016-10" db="EMBL/GenBank/DDBJ databases">
        <authorList>
            <person name="de Groot N.N."/>
        </authorList>
    </citation>
    <scope>NUCLEOTIDE SEQUENCE [LARGE SCALE GENOMIC DNA]</scope>
    <source>
        <strain evidence="1 2">CGMCC 1.10267</strain>
    </source>
</reference>
<keyword evidence="2" id="KW-1185">Reference proteome</keyword>
<proteinExistence type="predicted"/>
<accession>A0A1G7Y225</accession>
<sequence>MIEFAHITSVSSALKILRSKVYRPAQPQRSDAGLYGLIANDRSTYSEPTSEYGGARLHFEWTGPVTTRPDWEPPRNPSPNMLNHHLPFRVFVPIGTTRHLRLTGLEITPGGWANDLAVPWHCTMFSAWDCRQKMKIKIQAEIEKMAEMKPNVIVSSERGRRTE</sequence>
<evidence type="ECO:0000313" key="1">
    <source>
        <dbReference type="EMBL" id="SDG90515.1"/>
    </source>
</evidence>
<name>A0A1G7Y225_9HYPH</name>
<dbReference type="OrthoDB" id="9869370at2"/>
<evidence type="ECO:0000313" key="2">
    <source>
        <dbReference type="Proteomes" id="UP000199495"/>
    </source>
</evidence>
<dbReference type="AlphaFoldDB" id="A0A1G7Y225"/>
<organism evidence="1 2">
    <name type="scientific">Pelagibacterium luteolum</name>
    <dbReference type="NCBI Taxonomy" id="440168"/>
    <lineage>
        <taxon>Bacteria</taxon>
        <taxon>Pseudomonadati</taxon>
        <taxon>Pseudomonadota</taxon>
        <taxon>Alphaproteobacteria</taxon>
        <taxon>Hyphomicrobiales</taxon>
        <taxon>Devosiaceae</taxon>
        <taxon>Pelagibacterium</taxon>
    </lineage>
</organism>
<dbReference type="EMBL" id="FNCS01000012">
    <property type="protein sequence ID" value="SDG90515.1"/>
    <property type="molecule type" value="Genomic_DNA"/>
</dbReference>
<dbReference type="STRING" id="440168.SAMN04487974_11210"/>
<dbReference type="RefSeq" id="WP_143009409.1">
    <property type="nucleotide sequence ID" value="NZ_FNCS01000012.1"/>
</dbReference>
<dbReference type="Proteomes" id="UP000199495">
    <property type="component" value="Unassembled WGS sequence"/>
</dbReference>
<gene>
    <name evidence="1" type="ORF">SAMN04487974_11210</name>
</gene>